<keyword evidence="1" id="KW-0255">Endonuclease</keyword>
<accession>A0ABV0IGF8</accession>
<dbReference type="SUPFAM" id="SSF56281">
    <property type="entry name" value="Metallo-hydrolase/oxidoreductase"/>
    <property type="match status" value="1"/>
</dbReference>
<dbReference type="Pfam" id="PF00753">
    <property type="entry name" value="Lactamase_B"/>
    <property type="match status" value="1"/>
</dbReference>
<dbReference type="CDD" id="cd07719">
    <property type="entry name" value="arylsulfatase_AtsA-like_MBL-fold"/>
    <property type="match status" value="1"/>
</dbReference>
<dbReference type="InterPro" id="IPR044094">
    <property type="entry name" value="AtsA-like_MBL-fold"/>
</dbReference>
<evidence type="ECO:0000313" key="5">
    <source>
        <dbReference type="EMBL" id="MEO9247160.1"/>
    </source>
</evidence>
<feature type="compositionally biased region" description="Basic and acidic residues" evidence="3">
    <location>
        <begin position="13"/>
        <end position="26"/>
    </location>
</feature>
<protein>
    <submittedName>
        <fullName evidence="5">MBL fold metallo-hydrolase</fullName>
    </submittedName>
</protein>
<feature type="region of interest" description="Disordered" evidence="3">
    <location>
        <begin position="1"/>
        <end position="26"/>
    </location>
</feature>
<comment type="caution">
    <text evidence="5">The sequence shown here is derived from an EMBL/GenBank/DDBJ whole genome shotgun (WGS) entry which is preliminary data.</text>
</comment>
<keyword evidence="1" id="KW-0540">Nuclease</keyword>
<dbReference type="InterPro" id="IPR001279">
    <property type="entry name" value="Metallo-B-lactamas"/>
</dbReference>
<sequence>METTGSTEGPQQMDEHRTAEHPVPDERGLKVVALGTAAGPAIRSECAGIATAIVVDGAYYLVDFGLGVTRAAHEAGLLGESLRACFVTHLHSDHVAELPAYLLWNWGQPVRGFTGPVPILGPGSADPTAGTVGLAGLVGHVLRGYSYDIDVRIVDEGRPPLYDLVDVREIDLPESAAGATGESTPAMDPFLVYSDDRVRVSAILVEHPPIFPAFAFRFDTAYGSVVVSGDTTESDNMARLAADADLLVHESVYLDFYRAQDFAPEFLNHQLISHTTPEGVGRVATRAGARRVVLSHLAGVATDEQWTAGVRAEYAGPVTVARPGTVFAVDGTNTLAAAPAGAAVTAST</sequence>
<evidence type="ECO:0000313" key="6">
    <source>
        <dbReference type="Proteomes" id="UP001484097"/>
    </source>
</evidence>
<keyword evidence="6" id="KW-1185">Reference proteome</keyword>
<name>A0ABV0IGF8_9MICC</name>
<feature type="compositionally biased region" description="Polar residues" evidence="3">
    <location>
        <begin position="1"/>
        <end position="10"/>
    </location>
</feature>
<feature type="domain" description="Metallo-beta-lactamase" evidence="4">
    <location>
        <begin position="50"/>
        <end position="152"/>
    </location>
</feature>
<dbReference type="PANTHER" id="PTHR46018:SF2">
    <property type="entry name" value="ZINC PHOSPHODIESTERASE ELAC PROTEIN 1"/>
    <property type="match status" value="1"/>
</dbReference>
<reference evidence="5 6" key="1">
    <citation type="submission" date="2024-05" db="EMBL/GenBank/DDBJ databases">
        <authorList>
            <person name="Yi C."/>
        </authorList>
    </citation>
    <scope>NUCLEOTIDE SEQUENCE [LARGE SCALE GENOMIC DNA]</scope>
    <source>
        <strain evidence="5 6">XS13</strain>
    </source>
</reference>
<dbReference type="Proteomes" id="UP001484097">
    <property type="component" value="Unassembled WGS sequence"/>
</dbReference>
<dbReference type="InterPro" id="IPR036866">
    <property type="entry name" value="RibonucZ/Hydroxyglut_hydro"/>
</dbReference>
<dbReference type="PANTHER" id="PTHR46018">
    <property type="entry name" value="ZINC PHOSPHODIESTERASE ELAC PROTEIN 1"/>
    <property type="match status" value="1"/>
</dbReference>
<keyword evidence="2" id="KW-0378">Hydrolase</keyword>
<dbReference type="Gene3D" id="3.60.15.10">
    <property type="entry name" value="Ribonuclease Z/Hydroxyacylglutathione hydrolase-like"/>
    <property type="match status" value="1"/>
</dbReference>
<evidence type="ECO:0000259" key="4">
    <source>
        <dbReference type="Pfam" id="PF00753"/>
    </source>
</evidence>
<evidence type="ECO:0000256" key="1">
    <source>
        <dbReference type="ARBA" id="ARBA00022759"/>
    </source>
</evidence>
<evidence type="ECO:0000256" key="3">
    <source>
        <dbReference type="SAM" id="MobiDB-lite"/>
    </source>
</evidence>
<gene>
    <name evidence="5" type="ORF">ABDK96_05660</name>
</gene>
<organism evidence="5 6">
    <name type="scientific">Citricoccus nitrophenolicus</name>
    <dbReference type="NCBI Taxonomy" id="863575"/>
    <lineage>
        <taxon>Bacteria</taxon>
        <taxon>Bacillati</taxon>
        <taxon>Actinomycetota</taxon>
        <taxon>Actinomycetes</taxon>
        <taxon>Micrococcales</taxon>
        <taxon>Micrococcaceae</taxon>
        <taxon>Citricoccus</taxon>
    </lineage>
</organism>
<evidence type="ECO:0000256" key="2">
    <source>
        <dbReference type="ARBA" id="ARBA00022801"/>
    </source>
</evidence>
<proteinExistence type="predicted"/>
<dbReference type="EMBL" id="JBDXMX010000002">
    <property type="protein sequence ID" value="MEO9247160.1"/>
    <property type="molecule type" value="Genomic_DNA"/>
</dbReference>